<reference evidence="1" key="1">
    <citation type="journal article" date="2020" name="bioRxiv">
        <title>Whole genome comparisons of ergot fungi reveals the divergence and evolution of species within the genus Claviceps are the result of varying mechanisms driving genome evolution and host range expansion.</title>
        <authorList>
            <person name="Wyka S.A."/>
            <person name="Mondo S.J."/>
            <person name="Liu M."/>
            <person name="Dettman J."/>
            <person name="Nalam V."/>
            <person name="Broders K.D."/>
        </authorList>
    </citation>
    <scope>NUCLEOTIDE SEQUENCE</scope>
    <source>
        <strain evidence="1">CCC 1102</strain>
    </source>
</reference>
<dbReference type="EMBL" id="SRPS01000411">
    <property type="protein sequence ID" value="KAG5958334.1"/>
    <property type="molecule type" value="Genomic_DNA"/>
</dbReference>
<evidence type="ECO:0000313" key="1">
    <source>
        <dbReference type="EMBL" id="KAG5958334.1"/>
    </source>
</evidence>
<organism evidence="1 2">
    <name type="scientific">Claviceps arundinis</name>
    <dbReference type="NCBI Taxonomy" id="1623583"/>
    <lineage>
        <taxon>Eukaryota</taxon>
        <taxon>Fungi</taxon>
        <taxon>Dikarya</taxon>
        <taxon>Ascomycota</taxon>
        <taxon>Pezizomycotina</taxon>
        <taxon>Sordariomycetes</taxon>
        <taxon>Hypocreomycetidae</taxon>
        <taxon>Hypocreales</taxon>
        <taxon>Clavicipitaceae</taxon>
        <taxon>Claviceps</taxon>
    </lineage>
</organism>
<dbReference type="Proteomes" id="UP000784919">
    <property type="component" value="Unassembled WGS sequence"/>
</dbReference>
<dbReference type="OrthoDB" id="5427757at2759"/>
<evidence type="ECO:0000313" key="2">
    <source>
        <dbReference type="Proteomes" id="UP000784919"/>
    </source>
</evidence>
<gene>
    <name evidence="1" type="ORF">E4U56_005698</name>
</gene>
<dbReference type="AlphaFoldDB" id="A0A9P7MLI7"/>
<comment type="caution">
    <text evidence="1">The sequence shown here is derived from an EMBL/GenBank/DDBJ whole genome shotgun (WGS) entry which is preliminary data.</text>
</comment>
<proteinExistence type="predicted"/>
<sequence>MEIFVWKPKHEERTLGKKPKSAYVLDMFLSNRSLSIPEKLRVLKEKEAQLLVSYGSKEYANAAQQQNRSGVKAREVTTE</sequence>
<accession>A0A9P7MLI7</accession>
<protein>
    <submittedName>
        <fullName evidence="1">Uncharacterized protein</fullName>
    </submittedName>
</protein>
<name>A0A9P7MLI7_9HYPO</name>